<evidence type="ECO:0000256" key="1">
    <source>
        <dbReference type="SAM" id="MobiDB-lite"/>
    </source>
</evidence>
<dbReference type="RefSeq" id="WP_074710776.1">
    <property type="nucleotide sequence ID" value="NZ_FNTV01000001.1"/>
</dbReference>
<dbReference type="NCBIfam" id="NF040712">
    <property type="entry name" value="SepH"/>
    <property type="match status" value="1"/>
</dbReference>
<protein>
    <recommendedName>
        <fullName evidence="2">DUF3071 domain-containing protein</fullName>
    </recommendedName>
</protein>
<sequence>MADLRLVGVHDDGRNLLLSGPDGDIYLLPLDEALRTAVGKSAHRSSRVAQSSGTRMTPREIQSMIRGGSSAADVAEESGLSLEQVRRYEGPVLAEREYIASQARAVEVATPAPHNDGYKSAFGDAPASLDEMVRHRLAAFGIDPKTLRWDAWRDSAGAWSISADFDPGTERAASSIGEPAPALWRFHASRKALHNANRWAQQLSELEPLDSPVPERRLSAVMDKPFDVEAEVAEGEAEEAAATTETDEAYPAQGGLLDMLRSRRGVRLGLNEDGDDELAAMLGTHVPGAHPRDEALYGATAETETAEQPVEDVEAEAPRERLRSIPFLKLAPRLEEDEPELDSVSDVSTETREIVLSGEPTTSLRPMRTTAEPVFEVAAKSIHSSDPDEGGPSDSEVAARLERKAAGKPKRSSVPSWDEIVFGTKGD</sequence>
<gene>
    <name evidence="3" type="ORF">SAMN04489740_0928</name>
</gene>
<organism evidence="3 4">
    <name type="scientific">Arthrobacter alpinus</name>
    <dbReference type="NCBI Taxonomy" id="656366"/>
    <lineage>
        <taxon>Bacteria</taxon>
        <taxon>Bacillati</taxon>
        <taxon>Actinomycetota</taxon>
        <taxon>Actinomycetes</taxon>
        <taxon>Micrococcales</taxon>
        <taxon>Micrococcaceae</taxon>
        <taxon>Arthrobacter</taxon>
    </lineage>
</organism>
<dbReference type="Pfam" id="PF11268">
    <property type="entry name" value="DUF3071"/>
    <property type="match status" value="1"/>
</dbReference>
<reference evidence="3 4" key="1">
    <citation type="submission" date="2016-10" db="EMBL/GenBank/DDBJ databases">
        <authorList>
            <person name="de Groot N.N."/>
        </authorList>
    </citation>
    <scope>NUCLEOTIDE SEQUENCE [LARGE SCALE GENOMIC DNA]</scope>
    <source>
        <strain evidence="3 4">DSM 22274</strain>
    </source>
</reference>
<proteinExistence type="predicted"/>
<feature type="domain" description="DUF3071" evidence="2">
    <location>
        <begin position="1"/>
        <end position="172"/>
    </location>
</feature>
<dbReference type="Proteomes" id="UP000182725">
    <property type="component" value="Unassembled WGS sequence"/>
</dbReference>
<evidence type="ECO:0000313" key="4">
    <source>
        <dbReference type="Proteomes" id="UP000182725"/>
    </source>
</evidence>
<accession>A0A1H5H4U8</accession>
<feature type="region of interest" description="Disordered" evidence="1">
    <location>
        <begin position="39"/>
        <end position="59"/>
    </location>
</feature>
<dbReference type="AlphaFoldDB" id="A0A1H5H4U8"/>
<name>A0A1H5H4U8_9MICC</name>
<evidence type="ECO:0000259" key="2">
    <source>
        <dbReference type="Pfam" id="PF11268"/>
    </source>
</evidence>
<dbReference type="InterPro" id="IPR021421">
    <property type="entry name" value="DUF3071"/>
</dbReference>
<dbReference type="EMBL" id="FNTV01000001">
    <property type="protein sequence ID" value="SEE22950.1"/>
    <property type="molecule type" value="Genomic_DNA"/>
</dbReference>
<evidence type="ECO:0000313" key="3">
    <source>
        <dbReference type="EMBL" id="SEE22950.1"/>
    </source>
</evidence>
<feature type="region of interest" description="Disordered" evidence="1">
    <location>
        <begin position="378"/>
        <end position="427"/>
    </location>
</feature>
<dbReference type="InterPro" id="IPR047682">
    <property type="entry name" value="SepH-like"/>
</dbReference>